<evidence type="ECO:0000313" key="2">
    <source>
        <dbReference type="EMBL" id="PND48011.1"/>
    </source>
</evidence>
<comment type="similarity">
    <text evidence="1">Belongs to the UPF0223 family.</text>
</comment>
<dbReference type="EMBL" id="LOCM01000015">
    <property type="protein sequence ID" value="PND48011.1"/>
    <property type="molecule type" value="Genomic_DNA"/>
</dbReference>
<sequence>MSDNYSYPLDINWSTDDITSVLSFLNQVEKAYESKVEASQVLQTYKAFKEVVPSMSQEKQIDKSFQKSSGYSSYQVVKKAKEIEKGFFSIGR</sequence>
<dbReference type="Pfam" id="PF05256">
    <property type="entry name" value="UPF0223"/>
    <property type="match status" value="1"/>
</dbReference>
<comment type="caution">
    <text evidence="2">The sequence shown here is derived from an EMBL/GenBank/DDBJ whole genome shotgun (WGS) entry which is preliminary data.</text>
</comment>
<keyword evidence="3" id="KW-1185">Reference proteome</keyword>
<proteinExistence type="inferred from homology"/>
<dbReference type="OrthoDB" id="1649074at2"/>
<protein>
    <recommendedName>
        <fullName evidence="1">UPF0223 protein AT575_03815</fullName>
    </recommendedName>
</protein>
<dbReference type="PIRSF" id="PIRSF037260">
    <property type="entry name" value="UPF0223"/>
    <property type="match status" value="1"/>
</dbReference>
<organism evidence="2 3">
    <name type="scientific">Streptococcus penaeicida</name>
    <dbReference type="NCBI Taxonomy" id="1765960"/>
    <lineage>
        <taxon>Bacteria</taxon>
        <taxon>Bacillati</taxon>
        <taxon>Bacillota</taxon>
        <taxon>Bacilli</taxon>
        <taxon>Lactobacillales</taxon>
        <taxon>Streptococcaceae</taxon>
        <taxon>Streptococcus</taxon>
    </lineage>
</organism>
<dbReference type="InterPro" id="IPR007920">
    <property type="entry name" value="UPF0223"/>
</dbReference>
<dbReference type="RefSeq" id="WP_102777235.1">
    <property type="nucleotide sequence ID" value="NZ_CBCSGP010000002.1"/>
</dbReference>
<reference evidence="2 3" key="1">
    <citation type="submission" date="2015-12" db="EMBL/GenBank/DDBJ databases">
        <title>Streptococcus penaeicida sp. nov.</title>
        <authorList>
            <person name="Gomez-Gil B."/>
            <person name="Morales-Covarrubias M."/>
        </authorList>
    </citation>
    <scope>NUCLEOTIDE SEQUENCE [LARGE SCALE GENOMIC DNA]</scope>
    <source>
        <strain evidence="2 3">CAIM 1838</strain>
    </source>
</reference>
<accession>A0A2N8LCY1</accession>
<dbReference type="InterPro" id="IPR023324">
    <property type="entry name" value="BH2638-like_sf"/>
</dbReference>
<dbReference type="Gene3D" id="1.10.220.80">
    <property type="entry name" value="BH2638-like"/>
    <property type="match status" value="1"/>
</dbReference>
<name>A0A2N8LCY1_9STRE</name>
<dbReference type="HAMAP" id="MF_01041">
    <property type="entry name" value="UPF0223"/>
    <property type="match status" value="1"/>
</dbReference>
<dbReference type="AlphaFoldDB" id="A0A2N8LCY1"/>
<gene>
    <name evidence="2" type="ORF">AT575_03815</name>
</gene>
<evidence type="ECO:0000313" key="3">
    <source>
        <dbReference type="Proteomes" id="UP000235963"/>
    </source>
</evidence>
<dbReference type="SUPFAM" id="SSF158504">
    <property type="entry name" value="BH2638-like"/>
    <property type="match status" value="1"/>
</dbReference>
<dbReference type="NCBIfam" id="NF003353">
    <property type="entry name" value="PRK04387.1"/>
    <property type="match status" value="1"/>
</dbReference>
<dbReference type="Proteomes" id="UP000235963">
    <property type="component" value="Unassembled WGS sequence"/>
</dbReference>
<evidence type="ECO:0000256" key="1">
    <source>
        <dbReference type="HAMAP-Rule" id="MF_01041"/>
    </source>
</evidence>